<keyword evidence="1" id="KW-0694">RNA-binding</keyword>
<dbReference type="SUPFAM" id="SSF55144">
    <property type="entry name" value="LigT-like"/>
    <property type="match status" value="1"/>
</dbReference>
<dbReference type="SMART" id="SM00322">
    <property type="entry name" value="KH"/>
    <property type="match status" value="1"/>
</dbReference>
<dbReference type="InterPro" id="IPR019510">
    <property type="entry name" value="AKAP7-like_phosphoesterase"/>
</dbReference>
<evidence type="ECO:0000313" key="3">
    <source>
        <dbReference type="EMBL" id="LAA05777.1"/>
    </source>
</evidence>
<protein>
    <submittedName>
        <fullName evidence="3">Activating signal cointegrator 1 complex subunit 1</fullName>
    </submittedName>
</protein>
<dbReference type="EMBL" id="IAAA01011748">
    <property type="protein sequence ID" value="LAA05777.1"/>
    <property type="molecule type" value="mRNA"/>
</dbReference>
<dbReference type="InterPro" id="IPR009210">
    <property type="entry name" value="ASCC1"/>
</dbReference>
<proteinExistence type="evidence at transcript level"/>
<name>A0A2L2YCP3_PARTP</name>
<dbReference type="AlphaFoldDB" id="A0A2L2YCP3"/>
<dbReference type="InterPro" id="IPR004088">
    <property type="entry name" value="KH_dom_type_1"/>
</dbReference>
<evidence type="ECO:0000259" key="2">
    <source>
        <dbReference type="SMART" id="SM00322"/>
    </source>
</evidence>
<dbReference type="GO" id="GO:0005634">
    <property type="term" value="C:nucleus"/>
    <property type="evidence" value="ECO:0007669"/>
    <property type="project" value="TreeGrafter"/>
</dbReference>
<sequence>MNILKPELIWIENRCYRKLNVKDNENKMYIEDDMYPVQPNEYNEEEDDVVEDDLPIKYENQKFWISLPVPGELIGYVCGNQRFNIKRIKDSTGAEIKIPSRLSGPDRGGNKYGNERSSDFVITAEKESSVSQAYRMLKEIMNSGRWKIADFTHFISIPVNSDSIQKKFLTFCKAVSQSCPSAVQGAVFTNPSKLHLTICMLTLLDKREMEEAKAALNDCASEITKMLGQRRLELDIKGIEYMNDDDAEVDVLYAKVIETDGSNVLKIIAEKLAETFSNMNLAPRHYSVKLHLTLLKSRSYNEKRSSFDARPILQKFKDYEFGQMEVTEIHISTRHTGHNNKYYSPSALINV</sequence>
<dbReference type="PANTHER" id="PTHR13360:SF1">
    <property type="entry name" value="ACTIVATING SIGNAL COINTEGRATOR 1 COMPLEX SUBUNIT 1"/>
    <property type="match status" value="1"/>
</dbReference>
<dbReference type="Gene3D" id="3.30.1370.10">
    <property type="entry name" value="K Homology domain, type 1"/>
    <property type="match status" value="1"/>
</dbReference>
<feature type="domain" description="K Homology" evidence="2">
    <location>
        <begin position="61"/>
        <end position="142"/>
    </location>
</feature>
<dbReference type="CDD" id="cd00105">
    <property type="entry name" value="KH-I"/>
    <property type="match status" value="1"/>
</dbReference>
<dbReference type="PANTHER" id="PTHR13360">
    <property type="entry name" value="ACTIVATING SIGNAL COINTEGRATOR 1 COMPLEX SUBUNIT 1"/>
    <property type="match status" value="1"/>
</dbReference>
<dbReference type="GO" id="GO:0006307">
    <property type="term" value="P:DNA alkylation repair"/>
    <property type="evidence" value="ECO:0007669"/>
    <property type="project" value="InterPro"/>
</dbReference>
<accession>A0A2L2YCP3</accession>
<dbReference type="InterPro" id="IPR009097">
    <property type="entry name" value="Cyclic_Pdiesterase"/>
</dbReference>
<reference evidence="3" key="1">
    <citation type="journal article" date="2016" name="Mol. Ecol. Resour.">
        <title>Evaluation of the impact of RNA preservation methods of spiders for de novo transcriptome assembly.</title>
        <authorList>
            <person name="Kono N."/>
            <person name="Nakamura H."/>
            <person name="Ito Y."/>
            <person name="Tomita M."/>
            <person name="Arakawa K."/>
        </authorList>
    </citation>
    <scope>NUCLEOTIDE SEQUENCE</scope>
    <source>
        <tissue evidence="3">Whole body</tissue>
    </source>
</reference>
<dbReference type="Pfam" id="PF00013">
    <property type="entry name" value="KH_1"/>
    <property type="match status" value="1"/>
</dbReference>
<dbReference type="GO" id="GO:0006355">
    <property type="term" value="P:regulation of DNA-templated transcription"/>
    <property type="evidence" value="ECO:0007669"/>
    <property type="project" value="TreeGrafter"/>
</dbReference>
<dbReference type="InterPro" id="IPR036612">
    <property type="entry name" value="KH_dom_type_1_sf"/>
</dbReference>
<dbReference type="SUPFAM" id="SSF54791">
    <property type="entry name" value="Eukaryotic type KH-domain (KH-domain type I)"/>
    <property type="match status" value="1"/>
</dbReference>
<dbReference type="Gene3D" id="3.90.1140.10">
    <property type="entry name" value="Cyclic phosphodiesterase"/>
    <property type="match status" value="1"/>
</dbReference>
<organism evidence="3">
    <name type="scientific">Parasteatoda tepidariorum</name>
    <name type="common">Common house spider</name>
    <name type="synonym">Achaearanea tepidariorum</name>
    <dbReference type="NCBI Taxonomy" id="114398"/>
    <lineage>
        <taxon>Eukaryota</taxon>
        <taxon>Metazoa</taxon>
        <taxon>Ecdysozoa</taxon>
        <taxon>Arthropoda</taxon>
        <taxon>Chelicerata</taxon>
        <taxon>Arachnida</taxon>
        <taxon>Araneae</taxon>
        <taxon>Araneomorphae</taxon>
        <taxon>Entelegynae</taxon>
        <taxon>Araneoidea</taxon>
        <taxon>Theridiidae</taxon>
        <taxon>Parasteatoda</taxon>
    </lineage>
</organism>
<dbReference type="OrthoDB" id="277832at2759"/>
<dbReference type="PROSITE" id="PS50084">
    <property type="entry name" value="KH_TYPE_1"/>
    <property type="match status" value="1"/>
</dbReference>
<dbReference type="InterPro" id="IPR004087">
    <property type="entry name" value="KH_dom"/>
</dbReference>
<dbReference type="PIRSF" id="PIRSF027019">
    <property type="entry name" value="Euk_LigT"/>
    <property type="match status" value="1"/>
</dbReference>
<evidence type="ECO:0000256" key="1">
    <source>
        <dbReference type="PROSITE-ProRule" id="PRU00117"/>
    </source>
</evidence>
<dbReference type="Pfam" id="PF10469">
    <property type="entry name" value="AKAP7_NLS"/>
    <property type="match status" value="1"/>
</dbReference>
<dbReference type="GO" id="GO:0003723">
    <property type="term" value="F:RNA binding"/>
    <property type="evidence" value="ECO:0007669"/>
    <property type="project" value="UniProtKB-UniRule"/>
</dbReference>